<name>A0A0G1N9Q5_9BACT</name>
<dbReference type="Pfam" id="PF13083">
    <property type="entry name" value="KH_KhpA-B"/>
    <property type="match status" value="1"/>
</dbReference>
<dbReference type="InterPro" id="IPR015946">
    <property type="entry name" value="KH_dom-like_a/b"/>
</dbReference>
<dbReference type="InterPro" id="IPR039247">
    <property type="entry name" value="KhpB"/>
</dbReference>
<dbReference type="CDD" id="cd02414">
    <property type="entry name" value="KH-II_Jag"/>
    <property type="match status" value="1"/>
</dbReference>
<dbReference type="InterPro" id="IPR034079">
    <property type="entry name" value="R3H_KhpB"/>
</dbReference>
<dbReference type="SMART" id="SM00393">
    <property type="entry name" value="R3H"/>
    <property type="match status" value="1"/>
</dbReference>
<protein>
    <submittedName>
        <fullName evidence="2">Single-stranded nucleic acid binding R3H domain protein</fullName>
    </submittedName>
</protein>
<proteinExistence type="predicted"/>
<organism evidence="2 3">
    <name type="scientific">Candidatus Azambacteria bacterium GW2011_GWA1_44_9</name>
    <dbReference type="NCBI Taxonomy" id="1618610"/>
    <lineage>
        <taxon>Bacteria</taxon>
        <taxon>Candidatus Azamiibacteriota</taxon>
    </lineage>
</organism>
<evidence type="ECO:0000259" key="1">
    <source>
        <dbReference type="PROSITE" id="PS51061"/>
    </source>
</evidence>
<dbReference type="PANTHER" id="PTHR35800">
    <property type="entry name" value="PROTEIN JAG"/>
    <property type="match status" value="1"/>
</dbReference>
<reference evidence="2 3" key="1">
    <citation type="journal article" date="2015" name="Nature">
        <title>rRNA introns, odd ribosomes, and small enigmatic genomes across a large radiation of phyla.</title>
        <authorList>
            <person name="Brown C.T."/>
            <person name="Hug L.A."/>
            <person name="Thomas B.C."/>
            <person name="Sharon I."/>
            <person name="Castelle C.J."/>
            <person name="Singh A."/>
            <person name="Wilkins M.J."/>
            <person name="Williams K.H."/>
            <person name="Banfield J.F."/>
        </authorList>
    </citation>
    <scope>NUCLEOTIDE SEQUENCE [LARGE SCALE GENOMIC DNA]</scope>
</reference>
<gene>
    <name evidence="2" type="ORF">UW78_C0021G0003</name>
</gene>
<dbReference type="InterPro" id="IPR001374">
    <property type="entry name" value="R3H_dom"/>
</dbReference>
<evidence type="ECO:0000313" key="3">
    <source>
        <dbReference type="Proteomes" id="UP000034595"/>
    </source>
</evidence>
<comment type="caution">
    <text evidence="2">The sequence shown here is derived from an EMBL/GenBank/DDBJ whole genome shotgun (WGS) entry which is preliminary data.</text>
</comment>
<dbReference type="PROSITE" id="PS51061">
    <property type="entry name" value="R3H"/>
    <property type="match status" value="1"/>
</dbReference>
<dbReference type="Gene3D" id="3.30.1370.50">
    <property type="entry name" value="R3H-like domain"/>
    <property type="match status" value="2"/>
</dbReference>
<evidence type="ECO:0000313" key="2">
    <source>
        <dbReference type="EMBL" id="KKT80939.1"/>
    </source>
</evidence>
<dbReference type="AlphaFoldDB" id="A0A0G1N9Q5"/>
<sequence length="157" mass="17785">MDHVDQVKQTAEELLQNLEIEGVVSVAMDETGAYRVHIETQETGLLIGFHGRTLESFQIILGIMVSKVIESWVKVYVNVGDYREKREETLMHMAMRAAERVMATGRAVELPDLTASERRVIHFERRVIHLTLGGDERVETESIGDGSQRTLLVKPKI</sequence>
<dbReference type="InterPro" id="IPR036867">
    <property type="entry name" value="R3H_dom_sf"/>
</dbReference>
<dbReference type="Proteomes" id="UP000034595">
    <property type="component" value="Unassembled WGS sequence"/>
</dbReference>
<accession>A0A0G1N9Q5</accession>
<dbReference type="PANTHER" id="PTHR35800:SF1">
    <property type="entry name" value="RNA-BINDING PROTEIN KHPB"/>
    <property type="match status" value="1"/>
</dbReference>
<feature type="domain" description="R3H" evidence="1">
    <location>
        <begin position="84"/>
        <end position="157"/>
    </location>
</feature>
<dbReference type="InterPro" id="IPR038008">
    <property type="entry name" value="Jag_KH"/>
</dbReference>
<dbReference type="CDD" id="cd02644">
    <property type="entry name" value="R3H_jag"/>
    <property type="match status" value="1"/>
</dbReference>
<dbReference type="GO" id="GO:0003723">
    <property type="term" value="F:RNA binding"/>
    <property type="evidence" value="ECO:0007669"/>
    <property type="project" value="InterPro"/>
</dbReference>
<dbReference type="Gene3D" id="3.30.300.20">
    <property type="match status" value="1"/>
</dbReference>
<dbReference type="EMBL" id="LCJQ01000021">
    <property type="protein sequence ID" value="KKT80939.1"/>
    <property type="molecule type" value="Genomic_DNA"/>
</dbReference>